<dbReference type="EMBL" id="GL833129">
    <property type="protein sequence ID" value="EGB07956.1"/>
    <property type="molecule type" value="Genomic_DNA"/>
</dbReference>
<dbReference type="SUPFAM" id="SSF46785">
    <property type="entry name" value="Winged helix' DNA-binding domain"/>
    <property type="match status" value="1"/>
</dbReference>
<dbReference type="GeneID" id="20220258"/>
<dbReference type="eggNOG" id="KOG0627">
    <property type="taxonomic scope" value="Eukaryota"/>
</dbReference>
<keyword evidence="3" id="KW-0539">Nucleus</keyword>
<dbReference type="InterPro" id="IPR036390">
    <property type="entry name" value="WH_DNA-bd_sf"/>
</dbReference>
<dbReference type="InterPro" id="IPR036388">
    <property type="entry name" value="WH-like_DNA-bd_sf"/>
</dbReference>
<evidence type="ECO:0000313" key="7">
    <source>
        <dbReference type="Proteomes" id="UP000002729"/>
    </source>
</evidence>
<dbReference type="PANTHER" id="PTHR10015:SF427">
    <property type="entry name" value="HEAT SHOCK FACTOR PROTEIN"/>
    <property type="match status" value="1"/>
</dbReference>
<name>F0YAL9_AURAN</name>
<evidence type="ECO:0000313" key="6">
    <source>
        <dbReference type="EMBL" id="EGB07956.1"/>
    </source>
</evidence>
<dbReference type="KEGG" id="aaf:AURANDRAFT_26789"/>
<dbReference type="RefSeq" id="XP_009037326.1">
    <property type="nucleotide sequence ID" value="XM_009039078.1"/>
</dbReference>
<dbReference type="Proteomes" id="UP000002729">
    <property type="component" value="Unassembled WGS sequence"/>
</dbReference>
<dbReference type="PRINTS" id="PR00056">
    <property type="entry name" value="HSFDOMAIN"/>
</dbReference>
<dbReference type="InParanoid" id="F0YAL9"/>
<gene>
    <name evidence="6" type="ORF">AURANDRAFT_26789</name>
</gene>
<dbReference type="PANTHER" id="PTHR10015">
    <property type="entry name" value="HEAT SHOCK TRANSCRIPTION FACTOR"/>
    <property type="match status" value="1"/>
</dbReference>
<evidence type="ECO:0000256" key="4">
    <source>
        <dbReference type="RuleBase" id="RU004020"/>
    </source>
</evidence>
<feature type="domain" description="HSF-type DNA-binding" evidence="5">
    <location>
        <begin position="10"/>
        <end position="75"/>
    </location>
</feature>
<dbReference type="InterPro" id="IPR000232">
    <property type="entry name" value="HSF_DNA-bd"/>
</dbReference>
<dbReference type="GO" id="GO:0043565">
    <property type="term" value="F:sequence-specific DNA binding"/>
    <property type="evidence" value="ECO:0007669"/>
    <property type="project" value="InterPro"/>
</dbReference>
<reference evidence="6 7" key="1">
    <citation type="journal article" date="2011" name="Proc. Natl. Acad. Sci. U.S.A.">
        <title>Niche of harmful alga Aureococcus anophagefferens revealed through ecogenomics.</title>
        <authorList>
            <person name="Gobler C.J."/>
            <person name="Berry D.L."/>
            <person name="Dyhrman S.T."/>
            <person name="Wilhelm S.W."/>
            <person name="Salamov A."/>
            <person name="Lobanov A.V."/>
            <person name="Zhang Y."/>
            <person name="Collier J.L."/>
            <person name="Wurch L.L."/>
            <person name="Kustka A.B."/>
            <person name="Dill B.D."/>
            <person name="Shah M."/>
            <person name="VerBerkmoes N.C."/>
            <person name="Kuo A."/>
            <person name="Terry A."/>
            <person name="Pangilinan J."/>
            <person name="Lindquist E.A."/>
            <person name="Lucas S."/>
            <person name="Paulsen I.T."/>
            <person name="Hattenrath-Lehmann T.K."/>
            <person name="Talmage S.C."/>
            <person name="Walker E.A."/>
            <person name="Koch F."/>
            <person name="Burson A.M."/>
            <person name="Marcoval M.A."/>
            <person name="Tang Y.Z."/>
            <person name="Lecleir G.R."/>
            <person name="Coyne K.J."/>
            <person name="Berg G.M."/>
            <person name="Bertrand E.M."/>
            <person name="Saito M.A."/>
            <person name="Gladyshev V.N."/>
            <person name="Grigoriev I.V."/>
        </authorList>
    </citation>
    <scope>NUCLEOTIDE SEQUENCE [LARGE SCALE GENOMIC DNA]</scope>
    <source>
        <strain evidence="7">CCMP 1984</strain>
    </source>
</reference>
<comment type="subcellular location">
    <subcellularLocation>
        <location evidence="1">Nucleus</location>
    </subcellularLocation>
</comment>
<sequence length="75" mass="8788">SDRMADGLLPVASFVRTVWTMVTNEEETLIAWSPDGERIVIADPPRFAAEVCPRYFRHNKWTSFARLLNMYEFHK</sequence>
<organism evidence="7">
    <name type="scientific">Aureococcus anophagefferens</name>
    <name type="common">Harmful bloom alga</name>
    <dbReference type="NCBI Taxonomy" id="44056"/>
    <lineage>
        <taxon>Eukaryota</taxon>
        <taxon>Sar</taxon>
        <taxon>Stramenopiles</taxon>
        <taxon>Ochrophyta</taxon>
        <taxon>Pelagophyceae</taxon>
        <taxon>Pelagomonadales</taxon>
        <taxon>Pelagomonadaceae</taxon>
        <taxon>Aureococcus</taxon>
    </lineage>
</organism>
<dbReference type="Pfam" id="PF00447">
    <property type="entry name" value="HSF_DNA-bind"/>
    <property type="match status" value="1"/>
</dbReference>
<evidence type="ECO:0000256" key="3">
    <source>
        <dbReference type="ARBA" id="ARBA00023242"/>
    </source>
</evidence>
<dbReference type="GO" id="GO:0003700">
    <property type="term" value="F:DNA-binding transcription factor activity"/>
    <property type="evidence" value="ECO:0007669"/>
    <property type="project" value="InterPro"/>
</dbReference>
<feature type="non-terminal residue" evidence="6">
    <location>
        <position position="75"/>
    </location>
</feature>
<dbReference type="SMART" id="SM00415">
    <property type="entry name" value="HSF"/>
    <property type="match status" value="1"/>
</dbReference>
<proteinExistence type="inferred from homology"/>
<feature type="non-terminal residue" evidence="6">
    <location>
        <position position="1"/>
    </location>
</feature>
<dbReference type="OrthoDB" id="60033at2759"/>
<evidence type="ECO:0000256" key="2">
    <source>
        <dbReference type="ARBA" id="ARBA00023125"/>
    </source>
</evidence>
<evidence type="ECO:0000259" key="5">
    <source>
        <dbReference type="SMART" id="SM00415"/>
    </source>
</evidence>
<evidence type="ECO:0000256" key="1">
    <source>
        <dbReference type="ARBA" id="ARBA00004123"/>
    </source>
</evidence>
<dbReference type="GO" id="GO:0005634">
    <property type="term" value="C:nucleus"/>
    <property type="evidence" value="ECO:0007669"/>
    <property type="project" value="UniProtKB-SubCell"/>
</dbReference>
<dbReference type="Gene3D" id="1.10.10.10">
    <property type="entry name" value="Winged helix-like DNA-binding domain superfamily/Winged helix DNA-binding domain"/>
    <property type="match status" value="1"/>
</dbReference>
<protein>
    <recommendedName>
        <fullName evidence="5">HSF-type DNA-binding domain-containing protein</fullName>
    </recommendedName>
</protein>
<accession>F0YAL9</accession>
<keyword evidence="7" id="KW-1185">Reference proteome</keyword>
<dbReference type="AlphaFoldDB" id="F0YAL9"/>
<keyword evidence="2" id="KW-0238">DNA-binding</keyword>
<comment type="similarity">
    <text evidence="4">Belongs to the HSF family.</text>
</comment>